<gene>
    <name evidence="2" type="ORF">BRADI_3g59729v3</name>
</gene>
<dbReference type="InParanoid" id="A0A2K2D5V9"/>
<reference evidence="2 3" key="1">
    <citation type="journal article" date="2010" name="Nature">
        <title>Genome sequencing and analysis of the model grass Brachypodium distachyon.</title>
        <authorList>
            <consortium name="International Brachypodium Initiative"/>
        </authorList>
    </citation>
    <scope>NUCLEOTIDE SEQUENCE [LARGE SCALE GENOMIC DNA]</scope>
    <source>
        <strain evidence="2 3">Bd21</strain>
    </source>
</reference>
<proteinExistence type="predicted"/>
<evidence type="ECO:0000256" key="1">
    <source>
        <dbReference type="SAM" id="MobiDB-lite"/>
    </source>
</evidence>
<organism evidence="2">
    <name type="scientific">Brachypodium distachyon</name>
    <name type="common">Purple false brome</name>
    <name type="synonym">Trachynia distachya</name>
    <dbReference type="NCBI Taxonomy" id="15368"/>
    <lineage>
        <taxon>Eukaryota</taxon>
        <taxon>Viridiplantae</taxon>
        <taxon>Streptophyta</taxon>
        <taxon>Embryophyta</taxon>
        <taxon>Tracheophyta</taxon>
        <taxon>Spermatophyta</taxon>
        <taxon>Magnoliopsida</taxon>
        <taxon>Liliopsida</taxon>
        <taxon>Poales</taxon>
        <taxon>Poaceae</taxon>
        <taxon>BOP clade</taxon>
        <taxon>Pooideae</taxon>
        <taxon>Stipodae</taxon>
        <taxon>Brachypodieae</taxon>
        <taxon>Brachypodium</taxon>
    </lineage>
</organism>
<evidence type="ECO:0000313" key="2">
    <source>
        <dbReference type="EMBL" id="PNT69663.1"/>
    </source>
</evidence>
<keyword evidence="4" id="KW-1185">Reference proteome</keyword>
<name>A0A2K2D5V9_BRADI</name>
<reference evidence="2" key="2">
    <citation type="submission" date="2017-06" db="EMBL/GenBank/DDBJ databases">
        <title>WGS assembly of Brachypodium distachyon.</title>
        <authorList>
            <consortium name="The International Brachypodium Initiative"/>
            <person name="Lucas S."/>
            <person name="Harmon-Smith M."/>
            <person name="Lail K."/>
            <person name="Tice H."/>
            <person name="Grimwood J."/>
            <person name="Bruce D."/>
            <person name="Barry K."/>
            <person name="Shu S."/>
            <person name="Lindquist E."/>
            <person name="Wang M."/>
            <person name="Pitluck S."/>
            <person name="Vogel J.P."/>
            <person name="Garvin D.F."/>
            <person name="Mockler T.C."/>
            <person name="Schmutz J."/>
            <person name="Rokhsar D."/>
            <person name="Bevan M.W."/>
        </authorList>
    </citation>
    <scope>NUCLEOTIDE SEQUENCE</scope>
    <source>
        <strain evidence="2">Bd21</strain>
    </source>
</reference>
<protein>
    <submittedName>
        <fullName evidence="2 3">Uncharacterized protein</fullName>
    </submittedName>
</protein>
<evidence type="ECO:0000313" key="3">
    <source>
        <dbReference type="EnsemblPlants" id="PNT69663"/>
    </source>
</evidence>
<accession>A0A2K2D5V9</accession>
<feature type="region of interest" description="Disordered" evidence="1">
    <location>
        <begin position="1"/>
        <end position="21"/>
    </location>
</feature>
<evidence type="ECO:0000313" key="4">
    <source>
        <dbReference type="Proteomes" id="UP000008810"/>
    </source>
</evidence>
<sequence>MSHGNRREREDDETAANTTDFSRSDAPLSIIYRHMRGPRNHISSAHVLPFLDQTLLAIIASASPAQQWILAARVRGQLEVTSNRWEKHASAHVHE</sequence>
<dbReference type="EMBL" id="CM000882">
    <property type="protein sequence ID" value="PNT69663.1"/>
    <property type="molecule type" value="Genomic_DNA"/>
</dbReference>
<reference evidence="3" key="3">
    <citation type="submission" date="2018-08" db="UniProtKB">
        <authorList>
            <consortium name="EnsemblPlants"/>
        </authorList>
    </citation>
    <scope>IDENTIFICATION</scope>
    <source>
        <strain evidence="3">cv. Bd21</strain>
    </source>
</reference>
<dbReference type="EnsemblPlants" id="PNT69663">
    <property type="protein sequence ID" value="PNT69663"/>
    <property type="gene ID" value="BRADI_3g59729v3"/>
</dbReference>
<dbReference type="Gramene" id="PNT69663">
    <property type="protein sequence ID" value="PNT69663"/>
    <property type="gene ID" value="BRADI_3g59729v3"/>
</dbReference>
<dbReference type="AlphaFoldDB" id="A0A2K2D5V9"/>
<dbReference type="Proteomes" id="UP000008810">
    <property type="component" value="Chromosome 3"/>
</dbReference>